<comment type="caution">
    <text evidence="2">The sequence shown here is derived from an EMBL/GenBank/DDBJ whole genome shotgun (WGS) entry which is preliminary data.</text>
</comment>
<dbReference type="Proteomes" id="UP000602076">
    <property type="component" value="Unassembled WGS sequence"/>
</dbReference>
<protein>
    <submittedName>
        <fullName evidence="2">IS1595 family transposase</fullName>
    </submittedName>
</protein>
<reference evidence="2" key="1">
    <citation type="submission" date="2020-09" db="EMBL/GenBank/DDBJ databases">
        <title>Bacillus faecalis sp. nov., a moderately halophilic bacterium isolated from cow faeces.</title>
        <authorList>
            <person name="Jiang L."/>
            <person name="Lee J."/>
        </authorList>
    </citation>
    <scope>NUCLEOTIDE SEQUENCE</scope>
    <source>
        <strain evidence="2">AGMB 02131</strain>
    </source>
</reference>
<dbReference type="PANTHER" id="PTHR33293">
    <property type="entry name" value="INSERTION ELEMENT IS1 1 PROTEIN INSB-RELATED"/>
    <property type="match status" value="1"/>
</dbReference>
<gene>
    <name evidence="2" type="ORF">IEO70_09935</name>
</gene>
<sequence>MWLDMYERFSELSKDEQIKLFFAMKEDLFPDSTTNISNKIVDIRERRFSNGLACVHCGSMSVKRNGTYKARQRYLCKDCGKSFNDMTGSPLSGTKYPHKWLKYLEMMVNGCSLRAIAKELKIHLSTAFYWRHKVLFALQSLGHQKLFGIVESDETFFLESDKGKKNLTHRKPRKRGGSASKRGISKEQVCVVVAHDRYGQILSEVAGKGRITALDIDAVLGDYLDDSALLCTDTATNYKKFAAIKGLKHEAINARNKEYVRQKIYHVQHVNSYHRRLKDWIERFNGVATKYLNGYLIWHRFLELNKKIPSKENTNEMLLNACKKANFTTVTDIRNFN</sequence>
<dbReference type="RefSeq" id="WP_190998224.1">
    <property type="nucleotide sequence ID" value="NZ_JACXSI010000022.1"/>
</dbReference>
<dbReference type="Pfam" id="PF12762">
    <property type="entry name" value="DDE_Tnp_IS1595"/>
    <property type="match status" value="1"/>
</dbReference>
<evidence type="ECO:0000313" key="2">
    <source>
        <dbReference type="EMBL" id="MBD3108686.1"/>
    </source>
</evidence>
<name>A0A927CX53_9BACI</name>
<dbReference type="AlphaFoldDB" id="A0A927CX53"/>
<organism evidence="2 3">
    <name type="scientific">Peribacillus faecalis</name>
    <dbReference type="NCBI Taxonomy" id="2772559"/>
    <lineage>
        <taxon>Bacteria</taxon>
        <taxon>Bacillati</taxon>
        <taxon>Bacillota</taxon>
        <taxon>Bacilli</taxon>
        <taxon>Bacillales</taxon>
        <taxon>Bacillaceae</taxon>
        <taxon>Peribacillus</taxon>
    </lineage>
</organism>
<dbReference type="NCBIfam" id="NF033547">
    <property type="entry name" value="transpos_IS1595"/>
    <property type="match status" value="1"/>
</dbReference>
<proteinExistence type="predicted"/>
<dbReference type="InterPro" id="IPR051354">
    <property type="entry name" value="Transposase_27_IS1"/>
</dbReference>
<feature type="domain" description="ISXO2-like transposase" evidence="1">
    <location>
        <begin position="145"/>
        <end position="304"/>
    </location>
</feature>
<evidence type="ECO:0000259" key="1">
    <source>
        <dbReference type="SMART" id="SM01126"/>
    </source>
</evidence>
<dbReference type="EMBL" id="JACXSI010000022">
    <property type="protein sequence ID" value="MBD3108686.1"/>
    <property type="molecule type" value="Genomic_DNA"/>
</dbReference>
<dbReference type="InterPro" id="IPR024445">
    <property type="entry name" value="Tnp_ISXO2-like"/>
</dbReference>
<accession>A0A927CX53</accession>
<dbReference type="PANTHER" id="PTHR33293:SF1">
    <property type="entry name" value="INSERTION ELEMENT IS1 1 PROTEIN INSB-RELATED"/>
    <property type="match status" value="1"/>
</dbReference>
<dbReference type="SMART" id="SM01126">
    <property type="entry name" value="DDE_Tnp_IS1595"/>
    <property type="match status" value="1"/>
</dbReference>
<keyword evidence="3" id="KW-1185">Reference proteome</keyword>
<evidence type="ECO:0000313" key="3">
    <source>
        <dbReference type="Proteomes" id="UP000602076"/>
    </source>
</evidence>